<feature type="region of interest" description="Disordered" evidence="1">
    <location>
        <begin position="662"/>
        <end position="717"/>
    </location>
</feature>
<keyword evidence="4" id="KW-1185">Reference proteome</keyword>
<dbReference type="PANTHER" id="PTHR13429:SF5">
    <property type="entry name" value="PROTEIN EXPANDED"/>
    <property type="match status" value="1"/>
</dbReference>
<feature type="region of interest" description="Disordered" evidence="1">
    <location>
        <begin position="1043"/>
        <end position="1062"/>
    </location>
</feature>
<dbReference type="InterPro" id="IPR035963">
    <property type="entry name" value="FERM_2"/>
</dbReference>
<dbReference type="SUPFAM" id="SSF47031">
    <property type="entry name" value="Second domain of FERM"/>
    <property type="match status" value="1"/>
</dbReference>
<feature type="compositionally biased region" description="Basic residues" evidence="1">
    <location>
        <begin position="1101"/>
        <end position="1112"/>
    </location>
</feature>
<feature type="compositionally biased region" description="Basic residues" evidence="1">
    <location>
        <begin position="965"/>
        <end position="987"/>
    </location>
</feature>
<dbReference type="Pfam" id="PF09380">
    <property type="entry name" value="FERM_C"/>
    <property type="match status" value="1"/>
</dbReference>
<organism evidence="3 4">
    <name type="scientific">Clavelina lepadiformis</name>
    <name type="common">Light-bulb sea squirt</name>
    <name type="synonym">Ascidia lepadiformis</name>
    <dbReference type="NCBI Taxonomy" id="159417"/>
    <lineage>
        <taxon>Eukaryota</taxon>
        <taxon>Metazoa</taxon>
        <taxon>Chordata</taxon>
        <taxon>Tunicata</taxon>
        <taxon>Ascidiacea</taxon>
        <taxon>Aplousobranchia</taxon>
        <taxon>Clavelinidae</taxon>
        <taxon>Clavelina</taxon>
    </lineage>
</organism>
<gene>
    <name evidence="3" type="ORF">CVLEPA_LOCUS5957</name>
</gene>
<dbReference type="InterPro" id="IPR047145">
    <property type="entry name" value="FRMD6-like"/>
</dbReference>
<feature type="compositionally biased region" description="Basic and acidic residues" evidence="1">
    <location>
        <begin position="39"/>
        <end position="57"/>
    </location>
</feature>
<dbReference type="InterPro" id="IPR011993">
    <property type="entry name" value="PH-like_dom_sf"/>
</dbReference>
<feature type="compositionally biased region" description="Polar residues" evidence="1">
    <location>
        <begin position="27"/>
        <end position="36"/>
    </location>
</feature>
<feature type="region of interest" description="Disordered" evidence="1">
    <location>
        <begin position="847"/>
        <end position="996"/>
    </location>
</feature>
<dbReference type="InterPro" id="IPR029071">
    <property type="entry name" value="Ubiquitin-like_domsf"/>
</dbReference>
<reference evidence="3 4" key="1">
    <citation type="submission" date="2024-02" db="EMBL/GenBank/DDBJ databases">
        <authorList>
            <person name="Daric V."/>
            <person name="Darras S."/>
        </authorList>
    </citation>
    <scope>NUCLEOTIDE SEQUENCE [LARGE SCALE GENOMIC DNA]</scope>
</reference>
<dbReference type="CDD" id="cd13185">
    <property type="entry name" value="FERM_C_FRMD1_FRMD6"/>
    <property type="match status" value="1"/>
</dbReference>
<dbReference type="Gene3D" id="1.20.80.10">
    <property type="match status" value="1"/>
</dbReference>
<dbReference type="Pfam" id="PF09379">
    <property type="entry name" value="FERM_N"/>
    <property type="match status" value="1"/>
</dbReference>
<proteinExistence type="predicted"/>
<feature type="region of interest" description="Disordered" evidence="1">
    <location>
        <begin position="754"/>
        <end position="791"/>
    </location>
</feature>
<name>A0ABP0FCL8_CLALP</name>
<dbReference type="Proteomes" id="UP001642483">
    <property type="component" value="Unassembled WGS sequence"/>
</dbReference>
<dbReference type="InterPro" id="IPR019749">
    <property type="entry name" value="Band_41_domain"/>
</dbReference>
<dbReference type="SMART" id="SM00295">
    <property type="entry name" value="B41"/>
    <property type="match status" value="1"/>
</dbReference>
<dbReference type="Pfam" id="PF00373">
    <property type="entry name" value="FERM_M"/>
    <property type="match status" value="1"/>
</dbReference>
<dbReference type="InterPro" id="IPR000299">
    <property type="entry name" value="FERM_domain"/>
</dbReference>
<evidence type="ECO:0000313" key="3">
    <source>
        <dbReference type="EMBL" id="CAK8676491.1"/>
    </source>
</evidence>
<dbReference type="PROSITE" id="PS50057">
    <property type="entry name" value="FERM_3"/>
    <property type="match status" value="1"/>
</dbReference>
<feature type="region of interest" description="Disordered" evidence="1">
    <location>
        <begin position="1092"/>
        <end position="1119"/>
    </location>
</feature>
<dbReference type="SUPFAM" id="SSF50729">
    <property type="entry name" value="PH domain-like"/>
    <property type="match status" value="1"/>
</dbReference>
<dbReference type="Gene3D" id="2.30.29.30">
    <property type="entry name" value="Pleckstrin-homology domain (PH domain)/Phosphotyrosine-binding domain (PTB)"/>
    <property type="match status" value="1"/>
</dbReference>
<dbReference type="EMBL" id="CAWYQH010000035">
    <property type="protein sequence ID" value="CAK8676491.1"/>
    <property type="molecule type" value="Genomic_DNA"/>
</dbReference>
<dbReference type="InterPro" id="IPR019748">
    <property type="entry name" value="FERM_central"/>
</dbReference>
<dbReference type="SMART" id="SM01196">
    <property type="entry name" value="FERM_C"/>
    <property type="match status" value="1"/>
</dbReference>
<feature type="compositionally biased region" description="Polar residues" evidence="1">
    <location>
        <begin position="756"/>
        <end position="791"/>
    </location>
</feature>
<dbReference type="CDD" id="cd14473">
    <property type="entry name" value="FERM_B-lobe"/>
    <property type="match status" value="1"/>
</dbReference>
<dbReference type="PANTHER" id="PTHR13429">
    <property type="entry name" value="FERM DOMAIN (PROTEIN4.1-EZRIN-RADIXIN-MOESIN) FAMILY"/>
    <property type="match status" value="1"/>
</dbReference>
<sequence>MRGNIGSKVSVRPGKVFRPAILNSPSSIRTNVSQRMKSQKKDDSNKKCRKEFSHSKPGEQVLQKSREEIRKLTSEAVFGDAGCSHQPNIREIRCLKCSCIGNIHLVEHTEDVIDALRKRAYSCNSHFLAALHYTKKKRHLTHFDRNNIADRTELVQQCLRYNLTAESPPYERRILNLKQTTHTGNEVPYRSGLTDSHCAELSEANYSPKRANKFQDSTLEPGPLTTGPRSLESFNELIQADTDDCADIVCRKSSEGFCKTKTSICVSQSKPETNCDKQALDNSINILSTLYSHRKHRPSAVKMKSNSGKKPVRVHLLNGESILLVFDCKAIAKEVFDQVCTMHSIKESHFFGLSAVVEKEHRFMDLKQRLSKYAPKEWGKDQKRKEGDISIQPSSVFTVQFQVQYYVEHPKLICNYQSRYHYYLQMKRNVLQSKVVTQDETIVTLAAISLHLDLGAFDPTLHTGRYFDPNEYVPAWFLKKWGENYLWSHLPTMHIELASTSTFNAQADYIKQASTIEDVPVHYYKLFKTKKETEPSVTLGIFNQGIRIHHIAHQRPDGPHLLDFEFPWNKVGRLFFAGKRFEIFPDDLPSSRKLVYYTGSHSRSKYLLQLLRDTHSLFHSLTPFVEHMKKVDGKRCKRMYRESYISGMDLDEKYGAEHSERLVGSMDGRSPGSNKSEKERGSRFKSYNSNTSQGSSHTSGIESDTKQKPEEVDDEEQHDNAFLDDFDPIDVDGPPSSAGIICITDEHLVAPPHKSLSVTDLTEASRPRNSSDVSEQETSIASDTTQSEQTVQNENVATTLACLNEASGPAIPQPTGTSLNKLNASFGSVDGVLLTTNTLPSKLAHLKDNGYPGPSHRQITHTSSKRSDDGFANTKPLGPKVHPNRDLLTTEAVQQPVLVPLSDRPGSNTFYDDIDTIPRTTSHDRHHNGSKKTKKRQHRKSNSADQDQDPVGPIHRSYSTDSAQKSRHRNCNIHDKGSRHRGHRRHVSVQESRDVAEAISPTSPHFGAALTTNKSLDDLRDADQGTLSRSDWRRDIPKAFLSKQDMLDHSPPPPTARSLPSPKASEVDHFLHQRKMSDACQKMLGAQHRKMSSDKLQNNHPLHHHHHRHEQRRRSDFDRTHAAIRSVPNGRIEGPGSTPHKPEVLLRTKQERSHPHKPRPVSYHVTPNINFSPEDKASYCYNDAALTSRLPVYIESFKEVIV</sequence>
<protein>
    <recommendedName>
        <fullName evidence="2">FERM domain-containing protein</fullName>
    </recommendedName>
</protein>
<evidence type="ECO:0000313" key="4">
    <source>
        <dbReference type="Proteomes" id="UP001642483"/>
    </source>
</evidence>
<accession>A0ABP0FCL8</accession>
<feature type="region of interest" description="Disordered" evidence="1">
    <location>
        <begin position="27"/>
        <end position="60"/>
    </location>
</feature>
<dbReference type="InterPro" id="IPR014352">
    <property type="entry name" value="FERM/acyl-CoA-bd_prot_sf"/>
</dbReference>
<dbReference type="Gene3D" id="3.10.20.90">
    <property type="entry name" value="Phosphatidylinositol 3-kinase Catalytic Subunit, Chain A, domain 1"/>
    <property type="match status" value="1"/>
</dbReference>
<dbReference type="InterPro" id="IPR018980">
    <property type="entry name" value="FERM_PH-like_C"/>
</dbReference>
<dbReference type="InterPro" id="IPR018979">
    <property type="entry name" value="FERM_N"/>
</dbReference>
<dbReference type="SUPFAM" id="SSF54236">
    <property type="entry name" value="Ubiquitin-like"/>
    <property type="match status" value="1"/>
</dbReference>
<evidence type="ECO:0000259" key="2">
    <source>
        <dbReference type="PROSITE" id="PS50057"/>
    </source>
</evidence>
<dbReference type="InterPro" id="IPR041781">
    <property type="entry name" value="FRMD6-FERM_C"/>
</dbReference>
<feature type="compositionally biased region" description="Polar residues" evidence="1">
    <location>
        <begin position="685"/>
        <end position="702"/>
    </location>
</feature>
<evidence type="ECO:0000256" key="1">
    <source>
        <dbReference type="SAM" id="MobiDB-lite"/>
    </source>
</evidence>
<comment type="caution">
    <text evidence="3">The sequence shown here is derived from an EMBL/GenBank/DDBJ whole genome shotgun (WGS) entry which is preliminary data.</text>
</comment>
<feature type="domain" description="FERM" evidence="2">
    <location>
        <begin position="310"/>
        <end position="622"/>
    </location>
</feature>
<dbReference type="CDD" id="cd17101">
    <property type="entry name" value="FERM_F1_PTPN13_like"/>
    <property type="match status" value="1"/>
</dbReference>
<feature type="compositionally biased region" description="Basic residues" evidence="1">
    <location>
        <begin position="924"/>
        <end position="941"/>
    </location>
</feature>